<feature type="compositionally biased region" description="Pro residues" evidence="1">
    <location>
        <begin position="172"/>
        <end position="201"/>
    </location>
</feature>
<dbReference type="AlphaFoldDB" id="A0AA40AF85"/>
<protein>
    <submittedName>
        <fullName evidence="2">Uncharacterized protein</fullName>
    </submittedName>
</protein>
<proteinExistence type="predicted"/>
<comment type="caution">
    <text evidence="2">The sequence shown here is derived from an EMBL/GenBank/DDBJ whole genome shotgun (WGS) entry which is preliminary data.</text>
</comment>
<keyword evidence="3" id="KW-1185">Reference proteome</keyword>
<organism evidence="2 3">
    <name type="scientific">Lasiosphaeris hirsuta</name>
    <dbReference type="NCBI Taxonomy" id="260670"/>
    <lineage>
        <taxon>Eukaryota</taxon>
        <taxon>Fungi</taxon>
        <taxon>Dikarya</taxon>
        <taxon>Ascomycota</taxon>
        <taxon>Pezizomycotina</taxon>
        <taxon>Sordariomycetes</taxon>
        <taxon>Sordariomycetidae</taxon>
        <taxon>Sordariales</taxon>
        <taxon>Lasiosphaeriaceae</taxon>
        <taxon>Lasiosphaeris</taxon>
    </lineage>
</organism>
<evidence type="ECO:0000256" key="1">
    <source>
        <dbReference type="SAM" id="MobiDB-lite"/>
    </source>
</evidence>
<sequence>MSLDPGTILSIIDLVQRAITIYKAVDDLPQQMSQLGKRMETLNVFLASFSTFVKGHPRTTQKQDLTLYLKNIEENVEKVHDLFDRYQKGIVSRSHDLDLRFRWATSMWFSLIDNSPEKIQAIMDEIEHYTNMLNNYMTLELLRLTQAALQPKPAPKATTPATKKPPQTAPKAPSPSPTTKPSLNPRPPPAASTTTPAPPRPSSRTGLSLLVIDPSNTGRSLQAEALLRLLAHRFPPFPFTKIHSAGFFVRDTAADSCAAAIARLDYALPMFQKPITPSGAPPQAEALAGVFGLGGDGVPEVRKAFEGRGSRGVRRGVFGYDFVAVFTKRELVNLGKLRKALGGEGKARLVHLGDYKGEGFREIGVPKKMRGGKENWVKKAEEICTALEGFLKKEVKWVPPVAIKNGALAAA</sequence>
<feature type="compositionally biased region" description="Low complexity" evidence="1">
    <location>
        <begin position="150"/>
        <end position="171"/>
    </location>
</feature>
<dbReference type="EMBL" id="JAUKUA010000004">
    <property type="protein sequence ID" value="KAK0714761.1"/>
    <property type="molecule type" value="Genomic_DNA"/>
</dbReference>
<reference evidence="2" key="1">
    <citation type="submission" date="2023-06" db="EMBL/GenBank/DDBJ databases">
        <title>Genome-scale phylogeny and comparative genomics of the fungal order Sordariales.</title>
        <authorList>
            <consortium name="Lawrence Berkeley National Laboratory"/>
            <person name="Hensen N."/>
            <person name="Bonometti L."/>
            <person name="Westerberg I."/>
            <person name="Brannstrom I.O."/>
            <person name="Guillou S."/>
            <person name="Cros-Aarteil S."/>
            <person name="Calhoun S."/>
            <person name="Haridas S."/>
            <person name="Kuo A."/>
            <person name="Mondo S."/>
            <person name="Pangilinan J."/>
            <person name="Riley R."/>
            <person name="Labutti K."/>
            <person name="Andreopoulos B."/>
            <person name="Lipzen A."/>
            <person name="Chen C."/>
            <person name="Yanf M."/>
            <person name="Daum C."/>
            <person name="Ng V."/>
            <person name="Clum A."/>
            <person name="Steindorff A."/>
            <person name="Ohm R."/>
            <person name="Martin F."/>
            <person name="Silar P."/>
            <person name="Natvig D."/>
            <person name="Lalanne C."/>
            <person name="Gautier V."/>
            <person name="Ament-Velasquez S.L."/>
            <person name="Kruys A."/>
            <person name="Hutchinson M.I."/>
            <person name="Powell A.J."/>
            <person name="Barry K."/>
            <person name="Miller A.N."/>
            <person name="Grigoriev I.V."/>
            <person name="Debuchy R."/>
            <person name="Gladieux P."/>
            <person name="Thoren M.H."/>
            <person name="Johannesson H."/>
        </authorList>
    </citation>
    <scope>NUCLEOTIDE SEQUENCE</scope>
    <source>
        <strain evidence="2">SMH4607-1</strain>
    </source>
</reference>
<accession>A0AA40AF85</accession>
<gene>
    <name evidence="2" type="ORF">B0H67DRAFT_487888</name>
</gene>
<name>A0AA40AF85_9PEZI</name>
<evidence type="ECO:0000313" key="3">
    <source>
        <dbReference type="Proteomes" id="UP001172102"/>
    </source>
</evidence>
<evidence type="ECO:0000313" key="2">
    <source>
        <dbReference type="EMBL" id="KAK0714761.1"/>
    </source>
</evidence>
<dbReference type="Proteomes" id="UP001172102">
    <property type="component" value="Unassembled WGS sequence"/>
</dbReference>
<feature type="region of interest" description="Disordered" evidence="1">
    <location>
        <begin position="150"/>
        <end position="208"/>
    </location>
</feature>